<evidence type="ECO:0000313" key="3">
    <source>
        <dbReference type="EMBL" id="KRN67798.1"/>
    </source>
</evidence>
<dbReference type="STRING" id="319652.IV80_GL000342"/>
<dbReference type="InterPro" id="IPR006015">
    <property type="entry name" value="Universal_stress_UspA"/>
</dbReference>
<evidence type="ECO:0000259" key="2">
    <source>
        <dbReference type="Pfam" id="PF00582"/>
    </source>
</evidence>
<evidence type="ECO:0000313" key="4">
    <source>
        <dbReference type="Proteomes" id="UP000051568"/>
    </source>
</evidence>
<comment type="similarity">
    <text evidence="1">Belongs to the universal stress protein A family.</text>
</comment>
<dbReference type="PANTHER" id="PTHR46268">
    <property type="entry name" value="STRESS RESPONSE PROTEIN NHAX"/>
    <property type="match status" value="1"/>
</dbReference>
<sequence length="159" mass="17476">MESEMSTMADQQYQNILVGIDGSETSMKALDKAVDAALRNHAKLTIAQILKPQLSTVGRTSIGFGVVETDVNDEDRLKTQESLLDDVVAQVKEKGLADVKRIVKIGNPREELAKTIQREENIDLIYIGATGVNRVAQMFLGSTSTYILEHSLADVMVVR</sequence>
<gene>
    <name evidence="3" type="ORF">IV80_GL000342</name>
</gene>
<dbReference type="Gene3D" id="3.40.50.620">
    <property type="entry name" value="HUPs"/>
    <property type="match status" value="1"/>
</dbReference>
<keyword evidence="4" id="KW-1185">Reference proteome</keyword>
<dbReference type="EMBL" id="JQBR01000001">
    <property type="protein sequence ID" value="KRN67798.1"/>
    <property type="molecule type" value="Genomic_DNA"/>
</dbReference>
<dbReference type="PRINTS" id="PR01438">
    <property type="entry name" value="UNVRSLSTRESS"/>
</dbReference>
<proteinExistence type="inferred from homology"/>
<dbReference type="Proteomes" id="UP000051568">
    <property type="component" value="Unassembled WGS sequence"/>
</dbReference>
<comment type="caution">
    <text evidence="3">The sequence shown here is derived from an EMBL/GenBank/DDBJ whole genome shotgun (WGS) entry which is preliminary data.</text>
</comment>
<dbReference type="PANTHER" id="PTHR46268:SF6">
    <property type="entry name" value="UNIVERSAL STRESS PROTEIN UP12"/>
    <property type="match status" value="1"/>
</dbReference>
<organism evidence="3 4">
    <name type="scientific">Pediococcus cellicola</name>
    <dbReference type="NCBI Taxonomy" id="319652"/>
    <lineage>
        <taxon>Bacteria</taxon>
        <taxon>Bacillati</taxon>
        <taxon>Bacillota</taxon>
        <taxon>Bacilli</taxon>
        <taxon>Lactobacillales</taxon>
        <taxon>Lactobacillaceae</taxon>
        <taxon>Pediococcus</taxon>
    </lineage>
</organism>
<feature type="domain" description="UspA" evidence="2">
    <location>
        <begin position="13"/>
        <end position="159"/>
    </location>
</feature>
<reference evidence="3 4" key="1">
    <citation type="journal article" date="2015" name="Genome Announc.">
        <title>Expanding the biotechnology potential of lactobacilli through comparative genomics of 213 strains and associated genera.</title>
        <authorList>
            <person name="Sun Z."/>
            <person name="Harris H.M."/>
            <person name="McCann A."/>
            <person name="Guo C."/>
            <person name="Argimon S."/>
            <person name="Zhang W."/>
            <person name="Yang X."/>
            <person name="Jeffery I.B."/>
            <person name="Cooney J.C."/>
            <person name="Kagawa T.F."/>
            <person name="Liu W."/>
            <person name="Song Y."/>
            <person name="Salvetti E."/>
            <person name="Wrobel A."/>
            <person name="Rasinkangas P."/>
            <person name="Parkhill J."/>
            <person name="Rea M.C."/>
            <person name="O'Sullivan O."/>
            <person name="Ritari J."/>
            <person name="Douillard F.P."/>
            <person name="Paul Ross R."/>
            <person name="Yang R."/>
            <person name="Briner A.E."/>
            <person name="Felis G.E."/>
            <person name="de Vos W.M."/>
            <person name="Barrangou R."/>
            <person name="Klaenhammer T.R."/>
            <person name="Caufield P.W."/>
            <person name="Cui Y."/>
            <person name="Zhang H."/>
            <person name="O'Toole P.W."/>
        </authorList>
    </citation>
    <scope>NUCLEOTIDE SEQUENCE [LARGE SCALE GENOMIC DNA]</scope>
    <source>
        <strain evidence="3 4">DSM 17757</strain>
    </source>
</reference>
<dbReference type="InterPro" id="IPR014729">
    <property type="entry name" value="Rossmann-like_a/b/a_fold"/>
</dbReference>
<dbReference type="InterPro" id="IPR006016">
    <property type="entry name" value="UspA"/>
</dbReference>
<dbReference type="SUPFAM" id="SSF52402">
    <property type="entry name" value="Adenine nucleotide alpha hydrolases-like"/>
    <property type="match status" value="1"/>
</dbReference>
<protein>
    <recommendedName>
        <fullName evidence="2">UspA domain-containing protein</fullName>
    </recommendedName>
</protein>
<accession>A0A0R2IWC2</accession>
<evidence type="ECO:0000256" key="1">
    <source>
        <dbReference type="ARBA" id="ARBA00008791"/>
    </source>
</evidence>
<dbReference type="CDD" id="cd00293">
    <property type="entry name" value="USP-like"/>
    <property type="match status" value="1"/>
</dbReference>
<dbReference type="PATRIC" id="fig|319652.3.peg.345"/>
<name>A0A0R2IWC2_9LACO</name>
<dbReference type="Pfam" id="PF00582">
    <property type="entry name" value="Usp"/>
    <property type="match status" value="1"/>
</dbReference>
<dbReference type="RefSeq" id="WP_057748563.1">
    <property type="nucleotide sequence ID" value="NZ_JBHSKU010000004.1"/>
</dbReference>
<dbReference type="OrthoDB" id="2321605at2"/>
<dbReference type="AlphaFoldDB" id="A0A0R2IWC2"/>